<gene>
    <name evidence="3" type="ORF">A6F49_01735</name>
</gene>
<dbReference type="EMBL" id="LXEY01000114">
    <property type="protein sequence ID" value="OAV51830.1"/>
    <property type="molecule type" value="Genomic_DNA"/>
</dbReference>
<feature type="region of interest" description="Disordered" evidence="1">
    <location>
        <begin position="29"/>
        <end position="110"/>
    </location>
</feature>
<dbReference type="AlphaFoldDB" id="A0A1B7LV07"/>
<reference evidence="3 4" key="1">
    <citation type="submission" date="2016-04" db="EMBL/GenBank/DDBJ databases">
        <title>First whole genome shotgun sequence of the bacterium Enteractinococcus sp. strain UASWS1574.</title>
        <authorList>
            <person name="Crovadore J."/>
            <person name="Chablais R."/>
            <person name="Lefort F."/>
        </authorList>
    </citation>
    <scope>NUCLEOTIDE SEQUENCE [LARGE SCALE GENOMIC DNA]</scope>
    <source>
        <strain evidence="3 4">UASWS1574</strain>
    </source>
</reference>
<protein>
    <submittedName>
        <fullName evidence="3">Uncharacterized protein</fullName>
    </submittedName>
</protein>
<dbReference type="RefSeq" id="WP_043055630.1">
    <property type="nucleotide sequence ID" value="NZ_LXEY01000114.1"/>
</dbReference>
<dbReference type="OrthoDB" id="9855116at2"/>
<evidence type="ECO:0000256" key="1">
    <source>
        <dbReference type="SAM" id="MobiDB-lite"/>
    </source>
</evidence>
<name>A0A1B7LV07_9MICC</name>
<keyword evidence="4" id="KW-1185">Reference proteome</keyword>
<accession>A0A1B7LV07</accession>
<dbReference type="Proteomes" id="UP000078292">
    <property type="component" value="Unassembled WGS sequence"/>
</dbReference>
<feature type="compositionally biased region" description="Acidic residues" evidence="1">
    <location>
        <begin position="54"/>
        <end position="91"/>
    </location>
</feature>
<evidence type="ECO:0000313" key="3">
    <source>
        <dbReference type="EMBL" id="OAV51830.1"/>
    </source>
</evidence>
<proteinExistence type="predicted"/>
<evidence type="ECO:0000256" key="2">
    <source>
        <dbReference type="SAM" id="SignalP"/>
    </source>
</evidence>
<evidence type="ECO:0000313" key="4">
    <source>
        <dbReference type="Proteomes" id="UP000078292"/>
    </source>
</evidence>
<organism evidence="3 4">
    <name type="scientific">Enteractinococcus helveticum</name>
    <dbReference type="NCBI Taxonomy" id="1837282"/>
    <lineage>
        <taxon>Bacteria</taxon>
        <taxon>Bacillati</taxon>
        <taxon>Actinomycetota</taxon>
        <taxon>Actinomycetes</taxon>
        <taxon>Micrococcales</taxon>
        <taxon>Micrococcaceae</taxon>
    </lineage>
</organism>
<feature type="chain" id="PRO_5008597118" evidence="2">
    <location>
        <begin position="30"/>
        <end position="110"/>
    </location>
</feature>
<sequence length="110" mass="11473">MFKEIVSKRSKLYAGFAGIAALALFSACADEPAQEEEPVDPGVEQQDPTQQDPMQEDPATDPMQEDPAEDPMQDAPAEDTGPEGGDVEGAGDDSATSTLGFLGASVSWGL</sequence>
<feature type="signal peptide" evidence="2">
    <location>
        <begin position="1"/>
        <end position="29"/>
    </location>
</feature>
<keyword evidence="2" id="KW-0732">Signal</keyword>
<comment type="caution">
    <text evidence="3">The sequence shown here is derived from an EMBL/GenBank/DDBJ whole genome shotgun (WGS) entry which is preliminary data.</text>
</comment>
<dbReference type="PROSITE" id="PS51257">
    <property type="entry name" value="PROKAR_LIPOPROTEIN"/>
    <property type="match status" value="1"/>
</dbReference>